<dbReference type="PANTHER" id="PTHR37292:SF2">
    <property type="entry name" value="DUF262 DOMAIN-CONTAINING PROTEIN"/>
    <property type="match status" value="1"/>
</dbReference>
<dbReference type="RefSeq" id="WP_072748494.1">
    <property type="nucleotide sequence ID" value="NZ_FOHL01000015.1"/>
</dbReference>
<evidence type="ECO:0000313" key="4">
    <source>
        <dbReference type="Proteomes" id="UP000184066"/>
    </source>
</evidence>
<dbReference type="PANTHER" id="PTHR37292">
    <property type="entry name" value="VNG6097C"/>
    <property type="match status" value="1"/>
</dbReference>
<dbReference type="STRING" id="1189325.SAMN04488119_1157"/>
<sequence>MTFETNPRFLRDLLNDAHQGKLQLPDFQRSYVWGDDDVRSLIASIARGYPVGALLTLGAGGEVNFKPRLLEGVEAERKAAGEGPARPMPDELLLDGQQRITSLYGALTGTLPMRVRKPQSERIHLERYYYLDVPRAMESGEDLESAIIGVPRDRLLRGRFGGIERDLSSREREFEEECLPLKIVFDQGTLMEWLWKYQQFWTDRGEDRGQRANRLMTQLIQPLQSYQMPVIRLSRDTSREAVCLVFEKVNVGGKKLDAFELVTAIFAGSEDPLDLRRDWEARHARIARGPHLAGQENRVFDDLRGLDFLQAVSLSITHARRRAEEARIASDDPDARARLPQVSARRDALLAMRLADFRAHAGAVEDGFREAGKFLNSQRILWSRDLPYPAQLVALAAIIAIAGKAAQSAAAKEKLALWFWRTSLAEDYGTSPEFKLARDAEEVARWLAGGPEPERMRLLTFNRDRLHTLRVRLSAAYRAFSALLMREGCRDFITGQTAEISTFGNDPMDLHHIFPRAWCAKKGFRREEYDSILNKTPLTAASNRAIGGAAPSEYLARIERDHGLSPAQLDEILRSHLIEPDFLRRDDFEGFIADREEKLAALAARAMGREGVVERRAPTEPELESADEDRDEDAA</sequence>
<feature type="region of interest" description="Disordered" evidence="1">
    <location>
        <begin position="611"/>
        <end position="635"/>
    </location>
</feature>
<evidence type="ECO:0000313" key="3">
    <source>
        <dbReference type="EMBL" id="SHN77673.1"/>
    </source>
</evidence>
<feature type="compositionally biased region" description="Acidic residues" evidence="1">
    <location>
        <begin position="621"/>
        <end position="635"/>
    </location>
</feature>
<organism evidence="3 4">
    <name type="scientific">Oceanicella actignis</name>
    <dbReference type="NCBI Taxonomy" id="1189325"/>
    <lineage>
        <taxon>Bacteria</taxon>
        <taxon>Pseudomonadati</taxon>
        <taxon>Pseudomonadota</taxon>
        <taxon>Alphaproteobacteria</taxon>
        <taxon>Rhodobacterales</taxon>
        <taxon>Paracoccaceae</taxon>
        <taxon>Oceanicella</taxon>
    </lineage>
</organism>
<keyword evidence="4" id="KW-1185">Reference proteome</keyword>
<dbReference type="Proteomes" id="UP000184066">
    <property type="component" value="Unassembled WGS sequence"/>
</dbReference>
<dbReference type="OrthoDB" id="9798761at2"/>
<dbReference type="AlphaFoldDB" id="A0A1M7U455"/>
<evidence type="ECO:0000259" key="2">
    <source>
        <dbReference type="Pfam" id="PF03235"/>
    </source>
</evidence>
<gene>
    <name evidence="3" type="ORF">SAMN05216200_1177</name>
</gene>
<feature type="domain" description="GmrSD restriction endonucleases N-terminal" evidence="2">
    <location>
        <begin position="10"/>
        <end position="266"/>
    </location>
</feature>
<evidence type="ECO:0000256" key="1">
    <source>
        <dbReference type="SAM" id="MobiDB-lite"/>
    </source>
</evidence>
<proteinExistence type="predicted"/>
<accession>A0A1M7U455</accession>
<name>A0A1M7U455_9RHOB</name>
<dbReference type="Pfam" id="PF03235">
    <property type="entry name" value="GmrSD_N"/>
    <property type="match status" value="1"/>
</dbReference>
<protein>
    <recommendedName>
        <fullName evidence="2">GmrSD restriction endonucleases N-terminal domain-containing protein</fullName>
    </recommendedName>
</protein>
<dbReference type="InterPro" id="IPR004919">
    <property type="entry name" value="GmrSD_N"/>
</dbReference>
<dbReference type="EMBL" id="FRDL01000017">
    <property type="protein sequence ID" value="SHN77673.1"/>
    <property type="molecule type" value="Genomic_DNA"/>
</dbReference>
<reference evidence="3 4" key="1">
    <citation type="submission" date="2016-12" db="EMBL/GenBank/DDBJ databases">
        <authorList>
            <person name="Song W.-J."/>
            <person name="Kurnit D.M."/>
        </authorList>
    </citation>
    <scope>NUCLEOTIDE SEQUENCE [LARGE SCALE GENOMIC DNA]</scope>
    <source>
        <strain evidence="3 4">CGMCC 1.10808</strain>
    </source>
</reference>